<dbReference type="EMBL" id="BARV01023951">
    <property type="protein sequence ID" value="GAI42649.1"/>
    <property type="molecule type" value="Genomic_DNA"/>
</dbReference>
<protein>
    <submittedName>
        <fullName evidence="1">Uncharacterized protein</fullName>
    </submittedName>
</protein>
<dbReference type="AlphaFoldDB" id="X1QHA4"/>
<evidence type="ECO:0000313" key="1">
    <source>
        <dbReference type="EMBL" id="GAI42649.1"/>
    </source>
</evidence>
<proteinExistence type="predicted"/>
<reference evidence="1" key="1">
    <citation type="journal article" date="2014" name="Front. Microbiol.">
        <title>High frequency of phylogenetically diverse reductive dehalogenase-homologous genes in deep subseafloor sedimentary metagenomes.</title>
        <authorList>
            <person name="Kawai M."/>
            <person name="Futagami T."/>
            <person name="Toyoda A."/>
            <person name="Takaki Y."/>
            <person name="Nishi S."/>
            <person name="Hori S."/>
            <person name="Arai W."/>
            <person name="Tsubouchi T."/>
            <person name="Morono Y."/>
            <person name="Uchiyama I."/>
            <person name="Ito T."/>
            <person name="Fujiyama A."/>
            <person name="Inagaki F."/>
            <person name="Takami H."/>
        </authorList>
    </citation>
    <scope>NUCLEOTIDE SEQUENCE</scope>
    <source>
        <strain evidence="1">Expedition CK06-06</strain>
    </source>
</reference>
<organism evidence="1">
    <name type="scientific">marine sediment metagenome</name>
    <dbReference type="NCBI Taxonomy" id="412755"/>
    <lineage>
        <taxon>unclassified sequences</taxon>
        <taxon>metagenomes</taxon>
        <taxon>ecological metagenomes</taxon>
    </lineage>
</organism>
<sequence length="87" mass="9612">MKCTKQTGGTSSFSTKTITEIDLSNTLVYVRFYVHEGSGASSWDKISVISLIVGDSTLSNYQMMKFVEGDYVTGPGWYERIIAPKMG</sequence>
<feature type="non-terminal residue" evidence="1">
    <location>
        <position position="87"/>
    </location>
</feature>
<name>X1QHA4_9ZZZZ</name>
<comment type="caution">
    <text evidence="1">The sequence shown here is derived from an EMBL/GenBank/DDBJ whole genome shotgun (WGS) entry which is preliminary data.</text>
</comment>
<gene>
    <name evidence="1" type="ORF">S06H3_39197</name>
</gene>
<accession>X1QHA4</accession>